<sequence>MATVTGDRLRALRQDLGLSQEEVAKKIGVSRPAYVNYEQGKSRPVRKLQELAALFNVSTDYILGEDVEKPTFDPPAAFFNDPNVGKAVEKARNNPKFQTLLCVTSNLKEDELDSLLTLAEHYAKKHNMT</sequence>
<dbReference type="AlphaFoldDB" id="A0A1I0VJ90"/>
<dbReference type="PROSITE" id="PS50943">
    <property type="entry name" value="HTH_CROC1"/>
    <property type="match status" value="1"/>
</dbReference>
<dbReference type="Gene3D" id="1.10.260.40">
    <property type="entry name" value="lambda repressor-like DNA-binding domains"/>
    <property type="match status" value="1"/>
</dbReference>
<dbReference type="Pfam" id="PF01381">
    <property type="entry name" value="HTH_3"/>
    <property type="match status" value="1"/>
</dbReference>
<proteinExistence type="predicted"/>
<evidence type="ECO:0000313" key="4">
    <source>
        <dbReference type="Proteomes" id="UP000183843"/>
    </source>
</evidence>
<dbReference type="PANTHER" id="PTHR46558">
    <property type="entry name" value="TRACRIPTIONAL REGULATORY PROTEIN-RELATED-RELATED"/>
    <property type="match status" value="1"/>
</dbReference>
<dbReference type="InterPro" id="IPR001387">
    <property type="entry name" value="Cro/C1-type_HTH"/>
</dbReference>
<accession>A0A1I0VJ90</accession>
<reference evidence="3 4" key="1">
    <citation type="submission" date="2016-10" db="EMBL/GenBank/DDBJ databases">
        <authorList>
            <person name="de Groot N.N."/>
        </authorList>
    </citation>
    <scope>NUCLEOTIDE SEQUENCE [LARGE SCALE GENOMIC DNA]</scope>
    <source>
        <strain evidence="3 4">L14</strain>
    </source>
</reference>
<dbReference type="RefSeq" id="WP_074812830.1">
    <property type="nucleotide sequence ID" value="NZ_FOJX01000001.1"/>
</dbReference>
<dbReference type="EMBL" id="FOJX01000001">
    <property type="protein sequence ID" value="SFA76464.1"/>
    <property type="molecule type" value="Genomic_DNA"/>
</dbReference>
<dbReference type="CDD" id="cd00093">
    <property type="entry name" value="HTH_XRE"/>
    <property type="match status" value="1"/>
</dbReference>
<evidence type="ECO:0000256" key="1">
    <source>
        <dbReference type="ARBA" id="ARBA00023125"/>
    </source>
</evidence>
<dbReference type="SUPFAM" id="SSF47413">
    <property type="entry name" value="lambda repressor-like DNA-binding domains"/>
    <property type="match status" value="1"/>
</dbReference>
<protein>
    <submittedName>
        <fullName evidence="3">Helix-turn-helix</fullName>
    </submittedName>
</protein>
<evidence type="ECO:0000259" key="2">
    <source>
        <dbReference type="PROSITE" id="PS50943"/>
    </source>
</evidence>
<dbReference type="Proteomes" id="UP000183843">
    <property type="component" value="Unassembled WGS sequence"/>
</dbReference>
<name>A0A1I0VJ90_SELRU</name>
<dbReference type="GO" id="GO:0003677">
    <property type="term" value="F:DNA binding"/>
    <property type="evidence" value="ECO:0007669"/>
    <property type="project" value="UniProtKB-KW"/>
</dbReference>
<dbReference type="SMART" id="SM00530">
    <property type="entry name" value="HTH_XRE"/>
    <property type="match status" value="1"/>
</dbReference>
<dbReference type="InterPro" id="IPR010982">
    <property type="entry name" value="Lambda_DNA-bd_dom_sf"/>
</dbReference>
<dbReference type="PANTHER" id="PTHR46558:SF11">
    <property type="entry name" value="HTH-TYPE TRANSCRIPTIONAL REGULATOR XRE"/>
    <property type="match status" value="1"/>
</dbReference>
<keyword evidence="1" id="KW-0238">DNA-binding</keyword>
<gene>
    <name evidence="3" type="ORF">SAMN05216587_101674</name>
</gene>
<evidence type="ECO:0000313" key="3">
    <source>
        <dbReference type="EMBL" id="SFA76464.1"/>
    </source>
</evidence>
<feature type="domain" description="HTH cro/C1-type" evidence="2">
    <location>
        <begin position="9"/>
        <end position="62"/>
    </location>
</feature>
<organism evidence="3 4">
    <name type="scientific">Selenomonas ruminantium</name>
    <dbReference type="NCBI Taxonomy" id="971"/>
    <lineage>
        <taxon>Bacteria</taxon>
        <taxon>Bacillati</taxon>
        <taxon>Bacillota</taxon>
        <taxon>Negativicutes</taxon>
        <taxon>Selenomonadales</taxon>
        <taxon>Selenomonadaceae</taxon>
        <taxon>Selenomonas</taxon>
    </lineage>
</organism>